<keyword evidence="3" id="KW-1185">Reference proteome</keyword>
<dbReference type="InterPro" id="IPR025402">
    <property type="entry name" value="DMP19_C"/>
</dbReference>
<dbReference type="RefSeq" id="WP_220229961.1">
    <property type="nucleotide sequence ID" value="NZ_JAICBX010000003.1"/>
</dbReference>
<organism evidence="2 3">
    <name type="scientific">Flavimaribacter sediminis</name>
    <dbReference type="NCBI Taxonomy" id="2865987"/>
    <lineage>
        <taxon>Bacteria</taxon>
        <taxon>Pseudomonadati</taxon>
        <taxon>Pseudomonadota</taxon>
        <taxon>Alphaproteobacteria</taxon>
        <taxon>Hyphomicrobiales</taxon>
        <taxon>Rhizobiaceae</taxon>
        <taxon>Flavimaribacter</taxon>
    </lineage>
</organism>
<dbReference type="AlphaFoldDB" id="A0AAE3D345"/>
<dbReference type="EMBL" id="JAICBX010000003">
    <property type="protein sequence ID" value="MBW8639263.1"/>
    <property type="molecule type" value="Genomic_DNA"/>
</dbReference>
<gene>
    <name evidence="2" type="ORF">K1W69_18855</name>
</gene>
<dbReference type="Pfam" id="PF14300">
    <property type="entry name" value="DMP19"/>
    <property type="match status" value="1"/>
</dbReference>
<dbReference type="Gene3D" id="1.20.1420.60">
    <property type="match status" value="1"/>
</dbReference>
<comment type="caution">
    <text evidence="2">The sequence shown here is derived from an EMBL/GenBank/DDBJ whole genome shotgun (WGS) entry which is preliminary data.</text>
</comment>
<proteinExistence type="predicted"/>
<accession>A0AAE3D345</accession>
<evidence type="ECO:0000313" key="2">
    <source>
        <dbReference type="EMBL" id="MBW8639263.1"/>
    </source>
</evidence>
<evidence type="ECO:0000313" key="3">
    <source>
        <dbReference type="Proteomes" id="UP001196509"/>
    </source>
</evidence>
<dbReference type="Proteomes" id="UP001196509">
    <property type="component" value="Unassembled WGS sequence"/>
</dbReference>
<sequence length="409" mass="45710">MTTPMDAILVKRSSVEAAKAGADTKSLAYDVFDFVHAMIWDGYYESNQINPKAVALYHVEKYYGEVMNGGHSQFIHNTAAAGHSWNDALEALQAMGASKHEDILRRMISWVEENPEEAEKQTGFTGGIAPYLDQLDEEFYEVNRESPLTDMTSQWALGWDELRAVDDDAFERELIKLTKLNPNRSREMASRRIDWLNRQIAEWLYASTGMAAAAVPGDGGRRYLYSPLDAEADGLDILICKIDTLDKTRWAVVSDSWTRIYEFLEEDSQGKSQDGLEDDIHSAIRQKAAAWYGRGHAGAQLSEVEAARTEDIINLAISHNAAVALDLLLRNADYESETQVFVSAVRKSRIWPAPASVEWAIIIKDELLTARTSAIGASLTRENSDGTTLMLTVDARQIAKHHIWSVGDH</sequence>
<feature type="domain" description="DNA mimic protein DMP19 C-terminal" evidence="1">
    <location>
        <begin position="48"/>
        <end position="155"/>
    </location>
</feature>
<evidence type="ECO:0000259" key="1">
    <source>
        <dbReference type="Pfam" id="PF14300"/>
    </source>
</evidence>
<reference evidence="2" key="1">
    <citation type="submission" date="2021-08" db="EMBL/GenBank/DDBJ databases">
        <title>Hoeflea bacterium WL0058 sp. nov., isolated from the sediment.</title>
        <authorList>
            <person name="Wang L."/>
            <person name="Zhang D."/>
        </authorList>
    </citation>
    <scope>NUCLEOTIDE SEQUENCE</scope>
    <source>
        <strain evidence="2">WL0058</strain>
    </source>
</reference>
<name>A0AAE3D345_9HYPH</name>
<protein>
    <submittedName>
        <fullName evidence="2">DMP19 family protein</fullName>
    </submittedName>
</protein>